<evidence type="ECO:0000256" key="1">
    <source>
        <dbReference type="SAM" id="MobiDB-lite"/>
    </source>
</evidence>
<comment type="caution">
    <text evidence="2">The sequence shown here is derived from an EMBL/GenBank/DDBJ whole genome shotgun (WGS) entry which is preliminary data.</text>
</comment>
<keyword evidence="3" id="KW-1185">Reference proteome</keyword>
<dbReference type="AlphaFoldDB" id="A0A316ACQ7"/>
<proteinExistence type="predicted"/>
<evidence type="ECO:0000313" key="2">
    <source>
        <dbReference type="EMBL" id="PWJ54674.1"/>
    </source>
</evidence>
<feature type="region of interest" description="Disordered" evidence="1">
    <location>
        <begin position="303"/>
        <end position="330"/>
    </location>
</feature>
<dbReference type="EMBL" id="QGDQ01000006">
    <property type="protein sequence ID" value="PWJ54674.1"/>
    <property type="molecule type" value="Genomic_DNA"/>
</dbReference>
<protein>
    <submittedName>
        <fullName evidence="2">Uncharacterized protein</fullName>
    </submittedName>
</protein>
<dbReference type="Proteomes" id="UP000245469">
    <property type="component" value="Unassembled WGS sequence"/>
</dbReference>
<reference evidence="2 3" key="1">
    <citation type="submission" date="2018-03" db="EMBL/GenBank/DDBJ databases">
        <title>Genomic Encyclopedia of Archaeal and Bacterial Type Strains, Phase II (KMG-II): from individual species to whole genera.</title>
        <authorList>
            <person name="Goeker M."/>
        </authorList>
    </citation>
    <scope>NUCLEOTIDE SEQUENCE [LARGE SCALE GENOMIC DNA]</scope>
    <source>
        <strain evidence="2 3">DSM 44889</strain>
    </source>
</reference>
<organism evidence="2 3">
    <name type="scientific">Quadrisphaera granulorum</name>
    <dbReference type="NCBI Taxonomy" id="317664"/>
    <lineage>
        <taxon>Bacteria</taxon>
        <taxon>Bacillati</taxon>
        <taxon>Actinomycetota</taxon>
        <taxon>Actinomycetes</taxon>
        <taxon>Kineosporiales</taxon>
        <taxon>Kineosporiaceae</taxon>
        <taxon>Quadrisphaera</taxon>
    </lineage>
</organism>
<dbReference type="RefSeq" id="WP_211319301.1">
    <property type="nucleotide sequence ID" value="NZ_QGDQ01000006.1"/>
</dbReference>
<sequence>MTSTTTARALRETGLQWTPAKGDRFVIPDREMDDVVFVVSDMTIEAHDLPSGQVLGFNGTTEWALDSVDAAQVLWLPREGQLRELLGAAMVSLRPVGPSAGSPAGNLWAVTTRRPGGAEVTTTAEDAEEAYALALLALRATTARQLLPVAAGGLAAVLAPLPAESWTTTAPMTMTTTLTTTGALSVADVVAGAVGGLGADPAAGWRAGLAALLEAWTRPLESGPAEGVQGVEGHGSHVMPGADPVQVAEAGAKGVLVDLAGATWDVAVAAAADPTLDPGLDPAAALDPAVVACALAHVRTWPTSPARSVPVPGSSDDSGDGGDHDDDQQAALAELLRLTGRQQAMFR</sequence>
<evidence type="ECO:0000313" key="3">
    <source>
        <dbReference type="Proteomes" id="UP000245469"/>
    </source>
</evidence>
<name>A0A316ACQ7_9ACTN</name>
<accession>A0A316ACQ7</accession>
<feature type="compositionally biased region" description="Acidic residues" evidence="1">
    <location>
        <begin position="317"/>
        <end position="328"/>
    </location>
</feature>
<gene>
    <name evidence="2" type="ORF">BXY45_106117</name>
</gene>